<proteinExistence type="predicted"/>
<keyword evidence="3" id="KW-1185">Reference proteome</keyword>
<dbReference type="EMBL" id="VIGB01000003">
    <property type="protein sequence ID" value="TQF05576.1"/>
    <property type="molecule type" value="Genomic_DNA"/>
</dbReference>
<dbReference type="RefSeq" id="WP_141636051.1">
    <property type="nucleotide sequence ID" value="NZ_VIGB01000003.1"/>
</dbReference>
<keyword evidence="1" id="KW-0812">Transmembrane</keyword>
<dbReference type="Proteomes" id="UP000319103">
    <property type="component" value="Unassembled WGS sequence"/>
</dbReference>
<evidence type="ECO:0000256" key="1">
    <source>
        <dbReference type="SAM" id="Phobius"/>
    </source>
</evidence>
<keyword evidence="1" id="KW-1133">Transmembrane helix</keyword>
<feature type="transmembrane region" description="Helical" evidence="1">
    <location>
        <begin position="7"/>
        <end position="27"/>
    </location>
</feature>
<dbReference type="AlphaFoldDB" id="A0A540W969"/>
<dbReference type="OrthoDB" id="3872287at2"/>
<feature type="transmembrane region" description="Helical" evidence="1">
    <location>
        <begin position="33"/>
        <end position="51"/>
    </location>
</feature>
<comment type="caution">
    <text evidence="2">The sequence shown here is derived from an EMBL/GenBank/DDBJ whole genome shotgun (WGS) entry which is preliminary data.</text>
</comment>
<accession>A0A540W969</accession>
<protein>
    <submittedName>
        <fullName evidence="2">Uncharacterized protein</fullName>
    </submittedName>
</protein>
<gene>
    <name evidence="2" type="ORF">E6W39_29270</name>
</gene>
<evidence type="ECO:0000313" key="2">
    <source>
        <dbReference type="EMBL" id="TQF05576.1"/>
    </source>
</evidence>
<evidence type="ECO:0000313" key="3">
    <source>
        <dbReference type="Proteomes" id="UP000319103"/>
    </source>
</evidence>
<name>A0A540W969_9ACTN</name>
<sequence length="83" mass="8832">MNIYLSLVRTGIPALVGWLVALAAGYGLNLDPAALAGVLAPLAGFAYYGLFRIAEEHLSPRFGWLLGYARPPHYAAQIESASS</sequence>
<reference evidence="2 3" key="1">
    <citation type="submission" date="2019-06" db="EMBL/GenBank/DDBJ databases">
        <title>Description of Kitasatospora acidophila sp. nov. isolated from pine grove soil, and reclassification of Streptomyces novaecaesareae to Kitasatospora novaeceasareae comb. nov.</title>
        <authorList>
            <person name="Kim M.J."/>
        </authorList>
    </citation>
    <scope>NUCLEOTIDE SEQUENCE [LARGE SCALE GENOMIC DNA]</scope>
    <source>
        <strain evidence="2 3">MMS16-CNU292</strain>
    </source>
</reference>
<organism evidence="2 3">
    <name type="scientific">Kitasatospora acidiphila</name>
    <dbReference type="NCBI Taxonomy" id="2567942"/>
    <lineage>
        <taxon>Bacteria</taxon>
        <taxon>Bacillati</taxon>
        <taxon>Actinomycetota</taxon>
        <taxon>Actinomycetes</taxon>
        <taxon>Kitasatosporales</taxon>
        <taxon>Streptomycetaceae</taxon>
        <taxon>Kitasatospora</taxon>
    </lineage>
</organism>
<keyword evidence="1" id="KW-0472">Membrane</keyword>